<feature type="transmembrane region" description="Helical" evidence="1">
    <location>
        <begin position="12"/>
        <end position="32"/>
    </location>
</feature>
<evidence type="ECO:0000256" key="1">
    <source>
        <dbReference type="SAM" id="Phobius"/>
    </source>
</evidence>
<proteinExistence type="predicted"/>
<dbReference type="EMBL" id="WWCL01000002">
    <property type="protein sequence ID" value="MYN45026.1"/>
    <property type="molecule type" value="Genomic_DNA"/>
</dbReference>
<dbReference type="Proteomes" id="UP000444316">
    <property type="component" value="Unassembled WGS sequence"/>
</dbReference>
<reference evidence="2" key="1">
    <citation type="submission" date="2019-12" db="EMBL/GenBank/DDBJ databases">
        <title>Novel species isolated from a subtropical stream in China.</title>
        <authorList>
            <person name="Lu H."/>
        </authorList>
    </citation>
    <scope>NUCLEOTIDE SEQUENCE [LARGE SCALE GENOMIC DNA]</scope>
    <source>
        <strain evidence="2">FT93W</strain>
    </source>
</reference>
<sequence>MNIQHMRAFSLLELMIVLAIISILMALALPAYQQAVIRARRTEAQVALWQLLQQQERFYTQANSYQAFSASANEPEARQFKWWSGSGAASSAYEIEGKACDGEQISACIQLVATPGTSRVDGRFRDEACQQLILTSRGRQSASGTEARCWP</sequence>
<keyword evidence="3" id="KW-1185">Reference proteome</keyword>
<comment type="caution">
    <text evidence="2">The sequence shown here is derived from an EMBL/GenBank/DDBJ whole genome shotgun (WGS) entry which is preliminary data.</text>
</comment>
<dbReference type="PANTHER" id="PTHR30093">
    <property type="entry name" value="GENERAL SECRETION PATHWAY PROTEIN G"/>
    <property type="match status" value="1"/>
</dbReference>
<gene>
    <name evidence="2" type="ORF">GTP23_08085</name>
</gene>
<dbReference type="Gene3D" id="3.30.700.10">
    <property type="entry name" value="Glycoprotein, Type 4 Pilin"/>
    <property type="match status" value="1"/>
</dbReference>
<accession>A0A845I1Q4</accession>
<dbReference type="InterPro" id="IPR012902">
    <property type="entry name" value="N_methyl_site"/>
</dbReference>
<keyword evidence="1" id="KW-1133">Transmembrane helix</keyword>
<dbReference type="Pfam" id="PF16732">
    <property type="entry name" value="ComP_DUS"/>
    <property type="match status" value="1"/>
</dbReference>
<keyword evidence="1" id="KW-0812">Transmembrane</keyword>
<evidence type="ECO:0000313" key="2">
    <source>
        <dbReference type="EMBL" id="MYN45026.1"/>
    </source>
</evidence>
<dbReference type="PANTHER" id="PTHR30093:SF47">
    <property type="entry name" value="TYPE IV PILUS NON-CORE MINOR PILIN PILE"/>
    <property type="match status" value="1"/>
</dbReference>
<dbReference type="GO" id="GO:0043683">
    <property type="term" value="P:type IV pilus assembly"/>
    <property type="evidence" value="ECO:0007669"/>
    <property type="project" value="InterPro"/>
</dbReference>
<dbReference type="InterPro" id="IPR045584">
    <property type="entry name" value="Pilin-like"/>
</dbReference>
<evidence type="ECO:0000313" key="3">
    <source>
        <dbReference type="Proteomes" id="UP000444316"/>
    </source>
</evidence>
<dbReference type="InterPro" id="IPR031982">
    <property type="entry name" value="PilE-like"/>
</dbReference>
<dbReference type="Pfam" id="PF07963">
    <property type="entry name" value="N_methyl"/>
    <property type="match status" value="1"/>
</dbReference>
<dbReference type="AlphaFoldDB" id="A0A845I1Q4"/>
<dbReference type="SUPFAM" id="SSF54523">
    <property type="entry name" value="Pili subunits"/>
    <property type="match status" value="1"/>
</dbReference>
<organism evidence="2 3">
    <name type="scientific">Duganella fentianensis</name>
    <dbReference type="NCBI Taxonomy" id="2692177"/>
    <lineage>
        <taxon>Bacteria</taxon>
        <taxon>Pseudomonadati</taxon>
        <taxon>Pseudomonadota</taxon>
        <taxon>Betaproteobacteria</taxon>
        <taxon>Burkholderiales</taxon>
        <taxon>Oxalobacteraceae</taxon>
        <taxon>Telluria group</taxon>
        <taxon>Duganella</taxon>
    </lineage>
</organism>
<dbReference type="NCBIfam" id="TIGR02532">
    <property type="entry name" value="IV_pilin_GFxxxE"/>
    <property type="match status" value="1"/>
</dbReference>
<keyword evidence="1" id="KW-0472">Membrane</keyword>
<protein>
    <submittedName>
        <fullName evidence="2">Prepilin-type N-terminal cleavage/methylation domain-containing protein</fullName>
    </submittedName>
</protein>
<dbReference type="RefSeq" id="WP_161034739.1">
    <property type="nucleotide sequence ID" value="NZ_WWCL01000002.1"/>
</dbReference>
<name>A0A845I1Q4_9BURK</name>